<accession>A0A4Y2BWJ7</accession>
<organism evidence="2 3">
    <name type="scientific">Araneus ventricosus</name>
    <name type="common">Orbweaver spider</name>
    <name type="synonym">Epeira ventricosa</name>
    <dbReference type="NCBI Taxonomy" id="182803"/>
    <lineage>
        <taxon>Eukaryota</taxon>
        <taxon>Metazoa</taxon>
        <taxon>Ecdysozoa</taxon>
        <taxon>Arthropoda</taxon>
        <taxon>Chelicerata</taxon>
        <taxon>Arachnida</taxon>
        <taxon>Araneae</taxon>
        <taxon>Araneomorphae</taxon>
        <taxon>Entelegynae</taxon>
        <taxon>Araneoidea</taxon>
        <taxon>Araneidae</taxon>
        <taxon>Araneus</taxon>
    </lineage>
</organism>
<dbReference type="AlphaFoldDB" id="A0A4Y2BWJ7"/>
<keyword evidence="3" id="KW-1185">Reference proteome</keyword>
<name>A0A4Y2BWJ7_ARAVE</name>
<evidence type="ECO:0000313" key="2">
    <source>
        <dbReference type="EMBL" id="GBL96550.1"/>
    </source>
</evidence>
<evidence type="ECO:0000256" key="1">
    <source>
        <dbReference type="SAM" id="MobiDB-lite"/>
    </source>
</evidence>
<evidence type="ECO:0000313" key="3">
    <source>
        <dbReference type="Proteomes" id="UP000499080"/>
    </source>
</evidence>
<gene>
    <name evidence="2" type="ORF">AVEN_229978_1</name>
</gene>
<feature type="region of interest" description="Disordered" evidence="1">
    <location>
        <begin position="130"/>
        <end position="156"/>
    </location>
</feature>
<reference evidence="2 3" key="1">
    <citation type="journal article" date="2019" name="Sci. Rep.">
        <title>Orb-weaving spider Araneus ventricosus genome elucidates the spidroin gene catalogue.</title>
        <authorList>
            <person name="Kono N."/>
            <person name="Nakamura H."/>
            <person name="Ohtoshi R."/>
            <person name="Moran D.A.P."/>
            <person name="Shinohara A."/>
            <person name="Yoshida Y."/>
            <person name="Fujiwara M."/>
            <person name="Mori M."/>
            <person name="Tomita M."/>
            <person name="Arakawa K."/>
        </authorList>
    </citation>
    <scope>NUCLEOTIDE SEQUENCE [LARGE SCALE GENOMIC DNA]</scope>
</reference>
<proteinExistence type="predicted"/>
<sequence>MPRIVMRTGEVSCEEFGFTNLRIWVMTISLLQDSSSANSSSVVFVGISGMRNQEHADPSENGGLITAKESVVKKKLRMSINSKSATNAALEHKEAAKFSASPMFTDCQHHQAAISKLRYISEDLNKLTHRSGIRSSKPLTREEPKSKREKFFLATP</sequence>
<protein>
    <submittedName>
        <fullName evidence="2">Uncharacterized protein</fullName>
    </submittedName>
</protein>
<comment type="caution">
    <text evidence="2">The sequence shown here is derived from an EMBL/GenBank/DDBJ whole genome shotgun (WGS) entry which is preliminary data.</text>
</comment>
<feature type="compositionally biased region" description="Basic and acidic residues" evidence="1">
    <location>
        <begin position="139"/>
        <end position="156"/>
    </location>
</feature>
<dbReference type="Proteomes" id="UP000499080">
    <property type="component" value="Unassembled WGS sequence"/>
</dbReference>
<dbReference type="EMBL" id="BGPR01000121">
    <property type="protein sequence ID" value="GBL96550.1"/>
    <property type="molecule type" value="Genomic_DNA"/>
</dbReference>